<proteinExistence type="predicted"/>
<evidence type="ECO:0000313" key="1">
    <source>
        <dbReference type="EMBL" id="TCO20727.1"/>
    </source>
</evidence>
<evidence type="ECO:0000313" key="2">
    <source>
        <dbReference type="Proteomes" id="UP000295684"/>
    </source>
</evidence>
<dbReference type="Proteomes" id="UP000295684">
    <property type="component" value="Unassembled WGS sequence"/>
</dbReference>
<organism evidence="1 2">
    <name type="scientific">Pedobacter psychrotolerans</name>
    <dbReference type="NCBI Taxonomy" id="1843235"/>
    <lineage>
        <taxon>Bacteria</taxon>
        <taxon>Pseudomonadati</taxon>
        <taxon>Bacteroidota</taxon>
        <taxon>Sphingobacteriia</taxon>
        <taxon>Sphingobacteriales</taxon>
        <taxon>Sphingobacteriaceae</taxon>
        <taxon>Pedobacter</taxon>
    </lineage>
</organism>
<sequence length="83" mass="9790">MRQWFYPGRYLGDFQPSRHCEARSNPTTVGGEINLYDSDRIKIASCLAKTIYLLILNLLHHFKMLNTSFFKLFPFRDKTEFGI</sequence>
<reference evidence="1 2" key="1">
    <citation type="submission" date="2019-03" db="EMBL/GenBank/DDBJ databases">
        <title>Genomic Encyclopedia of Type Strains, Phase IV (KMG-IV): sequencing the most valuable type-strain genomes for metagenomic binning, comparative biology and taxonomic classification.</title>
        <authorList>
            <person name="Goeker M."/>
        </authorList>
    </citation>
    <scope>NUCLEOTIDE SEQUENCE [LARGE SCALE GENOMIC DNA]</scope>
    <source>
        <strain evidence="1 2">DSM 103236</strain>
    </source>
</reference>
<dbReference type="EMBL" id="SLWO01000008">
    <property type="protein sequence ID" value="TCO20727.1"/>
    <property type="molecule type" value="Genomic_DNA"/>
</dbReference>
<accession>A0A4R2H5B6</accession>
<name>A0A4R2H5B6_9SPHI</name>
<comment type="caution">
    <text evidence="1">The sequence shown here is derived from an EMBL/GenBank/DDBJ whole genome shotgun (WGS) entry which is preliminary data.</text>
</comment>
<gene>
    <name evidence="1" type="ORF">EV200_108168</name>
</gene>
<dbReference type="AlphaFoldDB" id="A0A4R2H5B6"/>
<protein>
    <submittedName>
        <fullName evidence="1">Uncharacterized protein</fullName>
    </submittedName>
</protein>